<dbReference type="Gramene" id="Kaladp0891s0014.1.v1.1">
    <property type="protein sequence ID" value="Kaladp0891s0014.1.v1.1.CDS.1"/>
    <property type="gene ID" value="Kaladp0891s0014.v1.1"/>
</dbReference>
<accession>A0A7N1A9G5</accession>
<proteinExistence type="predicted"/>
<evidence type="ECO:0000313" key="2">
    <source>
        <dbReference type="Proteomes" id="UP000594263"/>
    </source>
</evidence>
<evidence type="ECO:0000313" key="1">
    <source>
        <dbReference type="EnsemblPlants" id="Kaladp0891s0014.1.v1.1.CDS.1"/>
    </source>
</evidence>
<sequence length="76" mass="8177">MLLVPTSPTYSSVLVVNAVNKSNLTSLDLLLMFPSEAGDMDIGDILTSASATRSATQMTTHLGCPQKHLKQIKCRN</sequence>
<dbReference type="Proteomes" id="UP000594263">
    <property type="component" value="Unplaced"/>
</dbReference>
<name>A0A7N1A9G5_KALFE</name>
<protein>
    <submittedName>
        <fullName evidence="1">Uncharacterized protein</fullName>
    </submittedName>
</protein>
<reference evidence="1" key="1">
    <citation type="submission" date="2021-01" db="UniProtKB">
        <authorList>
            <consortium name="EnsemblPlants"/>
        </authorList>
    </citation>
    <scope>IDENTIFICATION</scope>
</reference>
<dbReference type="EnsemblPlants" id="Kaladp0891s0014.1.v1.1">
    <property type="protein sequence ID" value="Kaladp0891s0014.1.v1.1.CDS.1"/>
    <property type="gene ID" value="Kaladp0891s0014.v1.1"/>
</dbReference>
<organism evidence="1 2">
    <name type="scientific">Kalanchoe fedtschenkoi</name>
    <name type="common">Lavender scallops</name>
    <name type="synonym">South American air plant</name>
    <dbReference type="NCBI Taxonomy" id="63787"/>
    <lineage>
        <taxon>Eukaryota</taxon>
        <taxon>Viridiplantae</taxon>
        <taxon>Streptophyta</taxon>
        <taxon>Embryophyta</taxon>
        <taxon>Tracheophyta</taxon>
        <taxon>Spermatophyta</taxon>
        <taxon>Magnoliopsida</taxon>
        <taxon>eudicotyledons</taxon>
        <taxon>Gunneridae</taxon>
        <taxon>Pentapetalae</taxon>
        <taxon>Saxifragales</taxon>
        <taxon>Crassulaceae</taxon>
        <taxon>Kalanchoe</taxon>
    </lineage>
</organism>
<dbReference type="AlphaFoldDB" id="A0A7N1A9G5"/>
<keyword evidence="2" id="KW-1185">Reference proteome</keyword>